<organism evidence="2 3">
    <name type="scientific">Fistulina hepatica ATCC 64428</name>
    <dbReference type="NCBI Taxonomy" id="1128425"/>
    <lineage>
        <taxon>Eukaryota</taxon>
        <taxon>Fungi</taxon>
        <taxon>Dikarya</taxon>
        <taxon>Basidiomycota</taxon>
        <taxon>Agaricomycotina</taxon>
        <taxon>Agaricomycetes</taxon>
        <taxon>Agaricomycetidae</taxon>
        <taxon>Agaricales</taxon>
        <taxon>Fistulinaceae</taxon>
        <taxon>Fistulina</taxon>
    </lineage>
</organism>
<evidence type="ECO:0000256" key="1">
    <source>
        <dbReference type="SAM" id="SignalP"/>
    </source>
</evidence>
<dbReference type="EMBL" id="KN881643">
    <property type="protein sequence ID" value="KIY52506.1"/>
    <property type="molecule type" value="Genomic_DNA"/>
</dbReference>
<protein>
    <submittedName>
        <fullName evidence="2">Uncharacterized protein</fullName>
    </submittedName>
</protein>
<keyword evidence="3" id="KW-1185">Reference proteome</keyword>
<gene>
    <name evidence="2" type="ORF">FISHEDRAFT_35276</name>
</gene>
<dbReference type="OrthoDB" id="2404451at2759"/>
<sequence length="242" mass="27420">VKGHNGKCLCRLCLIMGLLIKTGRVATYYVPHKRTHPQLAMPGQPEPDPAALPMRTEENFLLHARAAQFALTQTQANDFAKQTSIKGVSILSYLPSISMPQSFPYDFMHLMLENVMKNLFAFWTGKFKDLDEGTGHYVIDKKVWKEIGAATAASGSSIPGQFGARPPDFSETQQAMTADTWLFWLLYLGPVLLENCFPDVAYYKHFLDFSDIVRSCIQFALEAAEIEEIRNKCIKWVKKYEE</sequence>
<dbReference type="Proteomes" id="UP000054144">
    <property type="component" value="Unassembled WGS sequence"/>
</dbReference>
<proteinExistence type="predicted"/>
<dbReference type="AlphaFoldDB" id="A0A0D7AMG9"/>
<dbReference type="PANTHER" id="PTHR46579:SF1">
    <property type="entry name" value="F5_8 TYPE C DOMAIN-CONTAINING PROTEIN"/>
    <property type="match status" value="1"/>
</dbReference>
<keyword evidence="1" id="KW-0732">Signal</keyword>
<accession>A0A0D7AMG9</accession>
<feature type="chain" id="PRO_5002316289" evidence="1">
    <location>
        <begin position="28"/>
        <end position="242"/>
    </location>
</feature>
<name>A0A0D7AMG9_9AGAR</name>
<reference evidence="2 3" key="1">
    <citation type="journal article" date="2015" name="Fungal Genet. Biol.">
        <title>Evolution of novel wood decay mechanisms in Agaricales revealed by the genome sequences of Fistulina hepatica and Cylindrobasidium torrendii.</title>
        <authorList>
            <person name="Floudas D."/>
            <person name="Held B.W."/>
            <person name="Riley R."/>
            <person name="Nagy L.G."/>
            <person name="Koehler G."/>
            <person name="Ransdell A.S."/>
            <person name="Younus H."/>
            <person name="Chow J."/>
            <person name="Chiniquy J."/>
            <person name="Lipzen A."/>
            <person name="Tritt A."/>
            <person name="Sun H."/>
            <person name="Haridas S."/>
            <person name="LaButti K."/>
            <person name="Ohm R.A."/>
            <person name="Kues U."/>
            <person name="Blanchette R.A."/>
            <person name="Grigoriev I.V."/>
            <person name="Minto R.E."/>
            <person name="Hibbett D.S."/>
        </authorList>
    </citation>
    <scope>NUCLEOTIDE SEQUENCE [LARGE SCALE GENOMIC DNA]</scope>
    <source>
        <strain evidence="2 3">ATCC 64428</strain>
    </source>
</reference>
<evidence type="ECO:0000313" key="3">
    <source>
        <dbReference type="Proteomes" id="UP000054144"/>
    </source>
</evidence>
<dbReference type="PANTHER" id="PTHR46579">
    <property type="entry name" value="F5/8 TYPE C DOMAIN-CONTAINING PROTEIN-RELATED"/>
    <property type="match status" value="1"/>
</dbReference>
<feature type="signal peptide" evidence="1">
    <location>
        <begin position="1"/>
        <end position="27"/>
    </location>
</feature>
<feature type="non-terminal residue" evidence="2">
    <location>
        <position position="1"/>
    </location>
</feature>
<evidence type="ECO:0000313" key="2">
    <source>
        <dbReference type="EMBL" id="KIY52506.1"/>
    </source>
</evidence>